<dbReference type="EMBL" id="KV429035">
    <property type="protein sequence ID" value="KZT73773.1"/>
    <property type="molecule type" value="Genomic_DNA"/>
</dbReference>
<reference evidence="1 2" key="1">
    <citation type="journal article" date="2016" name="Mol. Biol. Evol.">
        <title>Comparative Genomics of Early-Diverging Mushroom-Forming Fungi Provides Insights into the Origins of Lignocellulose Decay Capabilities.</title>
        <authorList>
            <person name="Nagy L.G."/>
            <person name="Riley R."/>
            <person name="Tritt A."/>
            <person name="Adam C."/>
            <person name="Daum C."/>
            <person name="Floudas D."/>
            <person name="Sun H."/>
            <person name="Yadav J.S."/>
            <person name="Pangilinan J."/>
            <person name="Larsson K.H."/>
            <person name="Matsuura K."/>
            <person name="Barry K."/>
            <person name="Labutti K."/>
            <person name="Kuo R."/>
            <person name="Ohm R.A."/>
            <person name="Bhattacharya S.S."/>
            <person name="Shirouzu T."/>
            <person name="Yoshinaga Y."/>
            <person name="Martin F.M."/>
            <person name="Grigoriev I.V."/>
            <person name="Hibbett D.S."/>
        </authorList>
    </citation>
    <scope>NUCLEOTIDE SEQUENCE [LARGE SCALE GENOMIC DNA]</scope>
    <source>
        <strain evidence="1 2">L-15889</strain>
    </source>
</reference>
<gene>
    <name evidence="1" type="ORF">DAEQUDRAFT_721233</name>
</gene>
<name>A0A165TQ33_9APHY</name>
<dbReference type="AlphaFoldDB" id="A0A165TQ33"/>
<keyword evidence="2" id="KW-1185">Reference proteome</keyword>
<organism evidence="1 2">
    <name type="scientific">Daedalea quercina L-15889</name>
    <dbReference type="NCBI Taxonomy" id="1314783"/>
    <lineage>
        <taxon>Eukaryota</taxon>
        <taxon>Fungi</taxon>
        <taxon>Dikarya</taxon>
        <taxon>Basidiomycota</taxon>
        <taxon>Agaricomycotina</taxon>
        <taxon>Agaricomycetes</taxon>
        <taxon>Polyporales</taxon>
        <taxon>Fomitopsis</taxon>
    </lineage>
</organism>
<sequence>MRTNSIPHCPFGTIPALGFPLTAYMTRLNLLGAVLIFIDPSLRMPATTLAPS</sequence>
<evidence type="ECO:0000313" key="2">
    <source>
        <dbReference type="Proteomes" id="UP000076727"/>
    </source>
</evidence>
<proteinExistence type="predicted"/>
<dbReference type="Proteomes" id="UP000076727">
    <property type="component" value="Unassembled WGS sequence"/>
</dbReference>
<protein>
    <submittedName>
        <fullName evidence="1">Uncharacterized protein</fullName>
    </submittedName>
</protein>
<accession>A0A165TQ33</accession>
<evidence type="ECO:0000313" key="1">
    <source>
        <dbReference type="EMBL" id="KZT73773.1"/>
    </source>
</evidence>